<dbReference type="SUPFAM" id="SSF53738">
    <property type="entry name" value="Phosphoglucomutase, first 3 domains"/>
    <property type="match status" value="3"/>
</dbReference>
<keyword evidence="8" id="KW-0597">Phosphoprotein</keyword>
<sequence length="529" mass="59804">MSCYEKWLHSSALQDEEKAELKNYSTDEQKKFEITLSFGTAGIRGPIGLGPHRLNRFTIRQVTKAYYRFLSQKHPRLNKQGLVIAYDNRHCSRSFAEEAASLFAYHRIPVHLYRDIRPTPMLSFAIRKLHASGGIMITASHNPPSDNGFKVYGPDGSQLLPLDAKYIEQQMKKIDDVLTIPTLSYVHAKHTGKIMEISDEIDAEYYAHVQSLMPCTNTHPALTVVYTALHGTGQVALPSLFQKEKFIQVHLVPEQCQAHPDFPTVASPNPEDKQAFTLAKNLAYKVQADMIIATDPDADRVGIMIPYKNDYIHLTGNQIGVLLLHYLLTEQKKTGTVYSTIVSTSLTRKIAAHHGIRTIETLTGFKYIAELIEKNQDLLLGFEESHGYLVGDFVRDKDGVQTSLLLCHLAAHYKKQKKNILQILQNIYNHFGYHQTKIISLSMDTAKNVIDDFFTLWDDKVKQKLDYRIGIDDLPKAEVGKVLLHDGSWVAIRPSGTEPKVKIYMEAVGKNKPDTDGKMIEFTKIIAKL</sequence>
<dbReference type="RefSeq" id="WP_160800697.1">
    <property type="nucleotide sequence ID" value="NZ_WUUL01000003.1"/>
</dbReference>
<dbReference type="GO" id="GO:0004614">
    <property type="term" value="F:phosphoglucomutase activity"/>
    <property type="evidence" value="ECO:0007669"/>
    <property type="project" value="UniProtKB-EC"/>
</dbReference>
<evidence type="ECO:0000259" key="16">
    <source>
        <dbReference type="Pfam" id="PF00408"/>
    </source>
</evidence>
<evidence type="ECO:0000256" key="3">
    <source>
        <dbReference type="ARBA" id="ARBA00005164"/>
    </source>
</evidence>
<dbReference type="CDD" id="cd05799">
    <property type="entry name" value="PGM2"/>
    <property type="match status" value="1"/>
</dbReference>
<dbReference type="Proteomes" id="UP000430692">
    <property type="component" value="Unassembled WGS sequence"/>
</dbReference>
<evidence type="ECO:0000259" key="19">
    <source>
        <dbReference type="Pfam" id="PF02880"/>
    </source>
</evidence>
<dbReference type="PRINTS" id="PR00509">
    <property type="entry name" value="PGMPMM"/>
</dbReference>
<dbReference type="AlphaFoldDB" id="A0A6I4VP59"/>
<organism evidence="20 21">
    <name type="scientific">Shimazuella alba</name>
    <dbReference type="NCBI Taxonomy" id="2690964"/>
    <lineage>
        <taxon>Bacteria</taxon>
        <taxon>Bacillati</taxon>
        <taxon>Bacillota</taxon>
        <taxon>Bacilli</taxon>
        <taxon>Bacillales</taxon>
        <taxon>Thermoactinomycetaceae</taxon>
        <taxon>Shimazuella</taxon>
    </lineage>
</organism>
<keyword evidence="11" id="KW-0413">Isomerase</keyword>
<protein>
    <recommendedName>
        <fullName evidence="12">Phosphoglucomutase</fullName>
        <ecNumber evidence="6">5.4.2.2</ecNumber>
    </recommendedName>
    <alternativeName>
        <fullName evidence="14">Alpha-phosphoglucomutase</fullName>
    </alternativeName>
    <alternativeName>
        <fullName evidence="13">Glucose phosphomutase</fullName>
    </alternativeName>
</protein>
<dbReference type="GO" id="GO:0006006">
    <property type="term" value="P:glucose metabolic process"/>
    <property type="evidence" value="ECO:0007669"/>
    <property type="project" value="UniProtKB-KW"/>
</dbReference>
<dbReference type="InterPro" id="IPR005846">
    <property type="entry name" value="A-D-PHexomutase_a/b/a-III"/>
</dbReference>
<evidence type="ECO:0000256" key="8">
    <source>
        <dbReference type="ARBA" id="ARBA00022553"/>
    </source>
</evidence>
<dbReference type="InterPro" id="IPR005845">
    <property type="entry name" value="A-D-PHexomutase_a/b/a-II"/>
</dbReference>
<keyword evidence="21" id="KW-1185">Reference proteome</keyword>
<dbReference type="InterPro" id="IPR005841">
    <property type="entry name" value="Alpha-D-phosphohexomutase_SF"/>
</dbReference>
<evidence type="ECO:0000256" key="11">
    <source>
        <dbReference type="ARBA" id="ARBA00023235"/>
    </source>
</evidence>
<evidence type="ECO:0000256" key="10">
    <source>
        <dbReference type="ARBA" id="ARBA00022842"/>
    </source>
</evidence>
<dbReference type="Pfam" id="PF02880">
    <property type="entry name" value="PGM_PMM_III"/>
    <property type="match status" value="1"/>
</dbReference>
<dbReference type="GO" id="GO:0000287">
    <property type="term" value="F:magnesium ion binding"/>
    <property type="evidence" value="ECO:0007669"/>
    <property type="project" value="InterPro"/>
</dbReference>
<evidence type="ECO:0000256" key="12">
    <source>
        <dbReference type="ARBA" id="ARBA00039995"/>
    </source>
</evidence>
<evidence type="ECO:0000256" key="9">
    <source>
        <dbReference type="ARBA" id="ARBA00022723"/>
    </source>
</evidence>
<dbReference type="InterPro" id="IPR005843">
    <property type="entry name" value="A-D-PHexomutase_C"/>
</dbReference>
<feature type="domain" description="Alpha-D-phosphohexomutase alpha/beta/alpha" evidence="17">
    <location>
        <begin position="37"/>
        <end position="175"/>
    </location>
</feature>
<feature type="domain" description="Alpha-D-phosphohexomutase alpha/beta/alpha" evidence="19">
    <location>
        <begin position="315"/>
        <end position="422"/>
    </location>
</feature>
<evidence type="ECO:0000259" key="17">
    <source>
        <dbReference type="Pfam" id="PF02878"/>
    </source>
</evidence>
<dbReference type="Gene3D" id="3.40.120.10">
    <property type="entry name" value="Alpha-D-Glucose-1,6-Bisphosphate, subunit A, domain 3"/>
    <property type="match status" value="3"/>
</dbReference>
<evidence type="ECO:0000256" key="1">
    <source>
        <dbReference type="ARBA" id="ARBA00000443"/>
    </source>
</evidence>
<evidence type="ECO:0000313" key="21">
    <source>
        <dbReference type="Proteomes" id="UP000430692"/>
    </source>
</evidence>
<proteinExistence type="inferred from homology"/>
<comment type="caution">
    <text evidence="20">The sequence shown here is derived from an EMBL/GenBank/DDBJ whole genome shotgun (WGS) entry which is preliminary data.</text>
</comment>
<dbReference type="Pfam" id="PF00408">
    <property type="entry name" value="PGM_PMM_IV"/>
    <property type="match status" value="1"/>
</dbReference>
<dbReference type="InterPro" id="IPR016066">
    <property type="entry name" value="A-D-PHexomutase_CS"/>
</dbReference>
<evidence type="ECO:0000256" key="14">
    <source>
        <dbReference type="ARBA" id="ARBA00041467"/>
    </source>
</evidence>
<dbReference type="PANTHER" id="PTHR45745:SF1">
    <property type="entry name" value="PHOSPHOGLUCOMUTASE 2B-RELATED"/>
    <property type="match status" value="1"/>
</dbReference>
<evidence type="ECO:0000259" key="18">
    <source>
        <dbReference type="Pfam" id="PF02879"/>
    </source>
</evidence>
<dbReference type="GO" id="GO:0008973">
    <property type="term" value="F:phosphopentomutase activity"/>
    <property type="evidence" value="ECO:0007669"/>
    <property type="project" value="TreeGrafter"/>
</dbReference>
<dbReference type="PANTHER" id="PTHR45745">
    <property type="entry name" value="PHOSPHOMANNOMUTASE 45A"/>
    <property type="match status" value="1"/>
</dbReference>
<evidence type="ECO:0000256" key="13">
    <source>
        <dbReference type="ARBA" id="ARBA00041398"/>
    </source>
</evidence>
<reference evidence="20 21" key="1">
    <citation type="submission" date="2019-12" db="EMBL/GenBank/DDBJ databases">
        <title>Whole-genome analyses of novel actinobacteria.</title>
        <authorList>
            <person name="Sahin N."/>
            <person name="Saygin H."/>
        </authorList>
    </citation>
    <scope>NUCLEOTIDE SEQUENCE [LARGE SCALE GENOMIC DNA]</scope>
    <source>
        <strain evidence="20 21">KC615</strain>
    </source>
</reference>
<evidence type="ECO:0000256" key="7">
    <source>
        <dbReference type="ARBA" id="ARBA00022526"/>
    </source>
</evidence>
<keyword evidence="7" id="KW-0313">Glucose metabolism</keyword>
<evidence type="ECO:0000256" key="15">
    <source>
        <dbReference type="RuleBase" id="RU004326"/>
    </source>
</evidence>
<evidence type="ECO:0000256" key="4">
    <source>
        <dbReference type="ARBA" id="ARBA00005189"/>
    </source>
</evidence>
<dbReference type="PROSITE" id="PS00710">
    <property type="entry name" value="PGM_PMM"/>
    <property type="match status" value="1"/>
</dbReference>
<keyword evidence="9 15" id="KW-0479">Metal-binding</keyword>
<dbReference type="EMBL" id="WUUL01000003">
    <property type="protein sequence ID" value="MXQ53347.1"/>
    <property type="molecule type" value="Genomic_DNA"/>
</dbReference>
<dbReference type="SUPFAM" id="SSF55957">
    <property type="entry name" value="Phosphoglucomutase, C-terminal domain"/>
    <property type="match status" value="1"/>
</dbReference>
<feature type="domain" description="Alpha-D-phosphohexomutase C-terminal" evidence="16">
    <location>
        <begin position="476"/>
        <end position="508"/>
    </location>
</feature>
<comment type="similarity">
    <text evidence="5 15">Belongs to the phosphohexose mutase family.</text>
</comment>
<dbReference type="GO" id="GO:0006166">
    <property type="term" value="P:purine ribonucleoside salvage"/>
    <property type="evidence" value="ECO:0007669"/>
    <property type="project" value="TreeGrafter"/>
</dbReference>
<keyword evidence="7" id="KW-0119">Carbohydrate metabolism</keyword>
<dbReference type="InterPro" id="IPR036900">
    <property type="entry name" value="A-D-PHexomutase_C_sf"/>
</dbReference>
<comment type="catalytic activity">
    <reaction evidence="1">
        <text>alpha-D-glucose 1-phosphate = alpha-D-glucose 6-phosphate</text>
        <dbReference type="Rhea" id="RHEA:23536"/>
        <dbReference type="ChEBI" id="CHEBI:58225"/>
        <dbReference type="ChEBI" id="CHEBI:58601"/>
        <dbReference type="EC" id="5.4.2.2"/>
    </reaction>
</comment>
<keyword evidence="10 15" id="KW-0460">Magnesium</keyword>
<evidence type="ECO:0000256" key="5">
    <source>
        <dbReference type="ARBA" id="ARBA00010231"/>
    </source>
</evidence>
<gene>
    <name evidence="20" type="ORF">GSM42_06300</name>
</gene>
<dbReference type="EC" id="5.4.2.2" evidence="6"/>
<dbReference type="Gene3D" id="3.30.310.50">
    <property type="entry name" value="Alpha-D-phosphohexomutase, C-terminal domain"/>
    <property type="match status" value="1"/>
</dbReference>
<comment type="pathway">
    <text evidence="3">Glycolipid metabolism; diglucosyl-diacylglycerol biosynthesis.</text>
</comment>
<dbReference type="Pfam" id="PF02879">
    <property type="entry name" value="PGM_PMM_II"/>
    <property type="match status" value="1"/>
</dbReference>
<dbReference type="InterPro" id="IPR016055">
    <property type="entry name" value="A-D-PHexomutase_a/b/a-I/II/III"/>
</dbReference>
<evidence type="ECO:0000256" key="2">
    <source>
        <dbReference type="ARBA" id="ARBA00001946"/>
    </source>
</evidence>
<accession>A0A6I4VP59</accession>
<comment type="cofactor">
    <cofactor evidence="2">
        <name>Mg(2+)</name>
        <dbReference type="ChEBI" id="CHEBI:18420"/>
    </cofactor>
</comment>
<dbReference type="InterPro" id="IPR005844">
    <property type="entry name" value="A-D-PHexomutase_a/b/a-I"/>
</dbReference>
<dbReference type="Pfam" id="PF02878">
    <property type="entry name" value="PGM_PMM_I"/>
    <property type="match status" value="1"/>
</dbReference>
<comment type="pathway">
    <text evidence="4">Lipid metabolism.</text>
</comment>
<name>A0A6I4VP59_9BACL</name>
<evidence type="ECO:0000313" key="20">
    <source>
        <dbReference type="EMBL" id="MXQ53347.1"/>
    </source>
</evidence>
<evidence type="ECO:0000256" key="6">
    <source>
        <dbReference type="ARBA" id="ARBA00012728"/>
    </source>
</evidence>
<feature type="domain" description="Alpha-D-phosphohexomutase alpha/beta/alpha" evidence="18">
    <location>
        <begin position="204"/>
        <end position="304"/>
    </location>
</feature>